<evidence type="ECO:0000313" key="2">
    <source>
        <dbReference type="Proteomes" id="UP000595618"/>
    </source>
</evidence>
<proteinExistence type="predicted"/>
<dbReference type="Proteomes" id="UP000595618">
    <property type="component" value="Chromosome"/>
</dbReference>
<dbReference type="AlphaFoldDB" id="A0A7T5UQJ9"/>
<gene>
    <name evidence="1" type="ORF">HYW89_04300</name>
</gene>
<protein>
    <submittedName>
        <fullName evidence="1">Uncharacterized protein</fullName>
    </submittedName>
</protein>
<reference evidence="1 2" key="1">
    <citation type="submission" date="2020-07" db="EMBL/GenBank/DDBJ databases">
        <title>Huge and variable diversity of episymbiotic CPR bacteria and DPANN archaea in groundwater ecosystems.</title>
        <authorList>
            <person name="He C.Y."/>
            <person name="Keren R."/>
            <person name="Whittaker M."/>
            <person name="Farag I.F."/>
            <person name="Doudna J."/>
            <person name="Cate J.H.D."/>
            <person name="Banfield J.F."/>
        </authorList>
    </citation>
    <scope>NUCLEOTIDE SEQUENCE [LARGE SCALE GENOMIC DNA]</scope>
    <source>
        <strain evidence="1">NC_groundwater_541_Ag_S-0.1um_46_50</strain>
    </source>
</reference>
<evidence type="ECO:0000313" key="1">
    <source>
        <dbReference type="EMBL" id="QQG45190.1"/>
    </source>
</evidence>
<dbReference type="EMBL" id="CP066690">
    <property type="protein sequence ID" value="QQG45190.1"/>
    <property type="molecule type" value="Genomic_DNA"/>
</dbReference>
<sequence length="381" mass="44413">MEFKYPTSRQFPFDEVCEKIVHALEVRNWKVPGIKIEFNQWGTGEEKYRFVSVIEGANFQLQFSLIRIESVSQINIPGMELNVYSDESGPGFYLYVGDDWNRDRKMFELGSKCNSKLRGEPRIYLRYEGICHCDNTMNLPQSLPHLHRGKRSPLLRHTNDLDREYDPVGHEPKEFVTSEIFTKFTDWLSENVLRVIEVQPLPERRIDIFHEEVIPFPVSIGPLFTFGTLDEVERITQGKQDPSKLEPRRRYGLRGNEFGVGEVTQHTPIDALRIPGYYRRTGSFSYNEEFVIRVAPRSANHIFVVDHGAFERAAEKTLSRHHRGYWVTDKDLDGWRQAKQHTRIPIAQYDGKFKQPVVLIDRELSFDEVEVVSGPHKDRSA</sequence>
<organism evidence="1 2">
    <name type="scientific">Candidatus Sungiibacteriota bacterium</name>
    <dbReference type="NCBI Taxonomy" id="2750080"/>
    <lineage>
        <taxon>Bacteria</taxon>
        <taxon>Candidatus Sungiibacteriota</taxon>
    </lineage>
</organism>
<accession>A0A7T5UQJ9</accession>
<name>A0A7T5UQJ9_9BACT</name>